<dbReference type="Proteomes" id="UP000585474">
    <property type="component" value="Unassembled WGS sequence"/>
</dbReference>
<reference evidence="1 2" key="1">
    <citation type="submission" date="2019-07" db="EMBL/GenBank/DDBJ databases">
        <title>De Novo Assembly of kiwifruit Actinidia rufa.</title>
        <authorList>
            <person name="Sugita-Konishi S."/>
            <person name="Sato K."/>
            <person name="Mori E."/>
            <person name="Abe Y."/>
            <person name="Kisaki G."/>
            <person name="Hamano K."/>
            <person name="Suezawa K."/>
            <person name="Otani M."/>
            <person name="Fukuda T."/>
            <person name="Manabe T."/>
            <person name="Gomi K."/>
            <person name="Tabuchi M."/>
            <person name="Akimitsu K."/>
            <person name="Kataoka I."/>
        </authorList>
    </citation>
    <scope>NUCLEOTIDE SEQUENCE [LARGE SCALE GENOMIC DNA]</scope>
    <source>
        <strain evidence="2">cv. Fuchu</strain>
    </source>
</reference>
<comment type="caution">
    <text evidence="1">The sequence shown here is derived from an EMBL/GenBank/DDBJ whole genome shotgun (WGS) entry which is preliminary data.</text>
</comment>
<dbReference type="PANTHER" id="PTHR33067:SF32">
    <property type="entry name" value="ASPARTIC PEPTIDASE DDI1-TYPE DOMAIN-CONTAINING PROTEIN"/>
    <property type="match status" value="1"/>
</dbReference>
<protein>
    <submittedName>
        <fullName evidence="1">Uncharacterized protein</fullName>
    </submittedName>
</protein>
<dbReference type="EMBL" id="BJWL01000011">
    <property type="protein sequence ID" value="GFY96697.1"/>
    <property type="molecule type" value="Genomic_DNA"/>
</dbReference>
<dbReference type="Gene3D" id="2.40.70.10">
    <property type="entry name" value="Acid Proteases"/>
    <property type="match status" value="1"/>
</dbReference>
<proteinExistence type="predicted"/>
<dbReference type="PANTHER" id="PTHR33067">
    <property type="entry name" value="RNA-DIRECTED DNA POLYMERASE-RELATED"/>
    <property type="match status" value="1"/>
</dbReference>
<sequence>MVIGAATIEHALLDCGASVNLLMYSFYEQLGLGELKKASVILQLADRNVRVPRGIVEDVLVQVDHFPCDDHLPIWDKEELSTEDELEFCESHLALQTDEIVQHDDDKTEKCRHYVLILDKDLIVFDEIKD</sequence>
<name>A0A7J0FFL6_9ERIC</name>
<evidence type="ECO:0000313" key="1">
    <source>
        <dbReference type="EMBL" id="GFY96697.1"/>
    </source>
</evidence>
<dbReference type="InterPro" id="IPR021109">
    <property type="entry name" value="Peptidase_aspartic_dom_sf"/>
</dbReference>
<dbReference type="OrthoDB" id="778454at2759"/>
<keyword evidence="2" id="KW-1185">Reference proteome</keyword>
<gene>
    <name evidence="1" type="ORF">Acr_11g0010030</name>
</gene>
<evidence type="ECO:0000313" key="2">
    <source>
        <dbReference type="Proteomes" id="UP000585474"/>
    </source>
</evidence>
<accession>A0A7J0FFL6</accession>
<organism evidence="1 2">
    <name type="scientific">Actinidia rufa</name>
    <dbReference type="NCBI Taxonomy" id="165716"/>
    <lineage>
        <taxon>Eukaryota</taxon>
        <taxon>Viridiplantae</taxon>
        <taxon>Streptophyta</taxon>
        <taxon>Embryophyta</taxon>
        <taxon>Tracheophyta</taxon>
        <taxon>Spermatophyta</taxon>
        <taxon>Magnoliopsida</taxon>
        <taxon>eudicotyledons</taxon>
        <taxon>Gunneridae</taxon>
        <taxon>Pentapetalae</taxon>
        <taxon>asterids</taxon>
        <taxon>Ericales</taxon>
        <taxon>Actinidiaceae</taxon>
        <taxon>Actinidia</taxon>
    </lineage>
</organism>
<dbReference type="AlphaFoldDB" id="A0A7J0FFL6"/>